<sequence>MLIDRLEWAKDEGMDPPFVIGLFHHIIPWYIDTPIAWRRKTTPDYLLNFPDKPGSSLLLST</sequence>
<gene>
    <name evidence="1" type="ORF">O1V66_05230</name>
</gene>
<organism evidence="1 2">
    <name type="scientific">Rouxiella chamberiensis</name>
    <dbReference type="NCBI Taxonomy" id="1513468"/>
    <lineage>
        <taxon>Bacteria</taxon>
        <taxon>Pseudomonadati</taxon>
        <taxon>Pseudomonadota</taxon>
        <taxon>Gammaproteobacteria</taxon>
        <taxon>Enterobacterales</taxon>
        <taxon>Yersiniaceae</taxon>
        <taxon>Rouxiella</taxon>
    </lineage>
</organism>
<evidence type="ECO:0000313" key="2">
    <source>
        <dbReference type="Proteomes" id="UP001164712"/>
    </source>
</evidence>
<evidence type="ECO:0000313" key="1">
    <source>
        <dbReference type="EMBL" id="WAT02083.1"/>
    </source>
</evidence>
<dbReference type="EMBL" id="CP114058">
    <property type="protein sequence ID" value="WAT02083.1"/>
    <property type="molecule type" value="Genomic_DNA"/>
</dbReference>
<protein>
    <submittedName>
        <fullName evidence="1">Uncharacterized protein</fullName>
    </submittedName>
</protein>
<dbReference type="RefSeq" id="WP_269128179.1">
    <property type="nucleotide sequence ID" value="NZ_CP114058.1"/>
</dbReference>
<name>A0ABY7HRS1_9GAMM</name>
<accession>A0ABY7HRS1</accession>
<proteinExistence type="predicted"/>
<keyword evidence="2" id="KW-1185">Reference proteome</keyword>
<dbReference type="Proteomes" id="UP001164712">
    <property type="component" value="Chromosome"/>
</dbReference>
<reference evidence="1" key="1">
    <citation type="submission" date="2022-12" db="EMBL/GenBank/DDBJ databases">
        <title>Complete genome sequence of an Australian strain of Rouxiella badensis DAR84756 and resolution of the R. badensis DSM100043 and R. chamberiensis DSM28324 genomes.</title>
        <authorList>
            <person name="Paul S."/>
            <person name="Anderson P.J."/>
            <person name="Maynard G."/>
            <person name="Dyall-Smith M."/>
            <person name="Kudinha T."/>
        </authorList>
    </citation>
    <scope>NUCLEOTIDE SEQUENCE</scope>
    <source>
        <strain evidence="1">DSM 28324</strain>
    </source>
</reference>